<dbReference type="Proteomes" id="UP000824120">
    <property type="component" value="Chromosome 12"/>
</dbReference>
<keyword evidence="2" id="KW-1185">Reference proteome</keyword>
<dbReference type="Gene3D" id="3.40.1000.10">
    <property type="entry name" value="Mog1/PsbP, alpha/beta/alpha sandwich"/>
    <property type="match status" value="1"/>
</dbReference>
<dbReference type="SUPFAM" id="SSF55724">
    <property type="entry name" value="Mog1p/PsbP-like"/>
    <property type="match status" value="1"/>
</dbReference>
<sequence>MQVKGECVTKKRELLLQSGSLHFLSSLYIDCIGRERYTLINFFTLTCSDDVISDVPEDFRVYSDDVNKFKIMIPSDWHIGAREGDGVTIVITSLGADFSKLESFGKFDAFAENLGCITSSTLYKISVKVSDIYFQCLG</sequence>
<gene>
    <name evidence="1" type="ORF">H5410_061558</name>
</gene>
<proteinExistence type="predicted"/>
<protein>
    <submittedName>
        <fullName evidence="1">Uncharacterized protein</fullName>
    </submittedName>
</protein>
<dbReference type="InterPro" id="IPR016123">
    <property type="entry name" value="Mog1/PsbP_a/b/a-sand"/>
</dbReference>
<dbReference type="EMBL" id="JACXVP010000012">
    <property type="protein sequence ID" value="KAG5571792.1"/>
    <property type="molecule type" value="Genomic_DNA"/>
</dbReference>
<reference evidence="1 2" key="1">
    <citation type="submission" date="2020-09" db="EMBL/GenBank/DDBJ databases">
        <title>De no assembly of potato wild relative species, Solanum commersonii.</title>
        <authorList>
            <person name="Cho K."/>
        </authorList>
    </citation>
    <scope>NUCLEOTIDE SEQUENCE [LARGE SCALE GENOMIC DNA]</scope>
    <source>
        <strain evidence="1">LZ3.2</strain>
        <tissue evidence="1">Leaf</tissue>
    </source>
</reference>
<comment type="caution">
    <text evidence="1">The sequence shown here is derived from an EMBL/GenBank/DDBJ whole genome shotgun (WGS) entry which is preliminary data.</text>
</comment>
<evidence type="ECO:0000313" key="2">
    <source>
        <dbReference type="Proteomes" id="UP000824120"/>
    </source>
</evidence>
<accession>A0A9J5W9J8</accession>
<evidence type="ECO:0000313" key="1">
    <source>
        <dbReference type="EMBL" id="KAG5571792.1"/>
    </source>
</evidence>
<dbReference type="AlphaFoldDB" id="A0A9J5W9J8"/>
<dbReference type="OrthoDB" id="2013293at2759"/>
<organism evidence="1 2">
    <name type="scientific">Solanum commersonii</name>
    <name type="common">Commerson's wild potato</name>
    <name type="synonym">Commerson's nightshade</name>
    <dbReference type="NCBI Taxonomy" id="4109"/>
    <lineage>
        <taxon>Eukaryota</taxon>
        <taxon>Viridiplantae</taxon>
        <taxon>Streptophyta</taxon>
        <taxon>Embryophyta</taxon>
        <taxon>Tracheophyta</taxon>
        <taxon>Spermatophyta</taxon>
        <taxon>Magnoliopsida</taxon>
        <taxon>eudicotyledons</taxon>
        <taxon>Gunneridae</taxon>
        <taxon>Pentapetalae</taxon>
        <taxon>asterids</taxon>
        <taxon>lamiids</taxon>
        <taxon>Solanales</taxon>
        <taxon>Solanaceae</taxon>
        <taxon>Solanoideae</taxon>
        <taxon>Solaneae</taxon>
        <taxon>Solanum</taxon>
    </lineage>
</organism>
<name>A0A9J5W9J8_SOLCO</name>